<dbReference type="InterPro" id="IPR050449">
    <property type="entry name" value="Ephrin_rcpt_TKs"/>
</dbReference>
<dbReference type="InterPro" id="IPR011009">
    <property type="entry name" value="Kinase-like_dom_sf"/>
</dbReference>
<dbReference type="GO" id="GO:0005524">
    <property type="term" value="F:ATP binding"/>
    <property type="evidence" value="ECO:0007669"/>
    <property type="project" value="UniProtKB-KW"/>
</dbReference>
<protein>
    <recommendedName>
        <fullName evidence="14">Receptor protein-tyrosine kinase</fullName>
    </recommendedName>
</protein>
<dbReference type="FunFam" id="2.60.120.260:FF:000361">
    <property type="entry name" value="Predicted protein"/>
    <property type="match status" value="1"/>
</dbReference>
<organism evidence="12 13">
    <name type="scientific">Nematostella vectensis</name>
    <name type="common">Starlet sea anemone</name>
    <dbReference type="NCBI Taxonomy" id="45351"/>
    <lineage>
        <taxon>Eukaryota</taxon>
        <taxon>Metazoa</taxon>
        <taxon>Cnidaria</taxon>
        <taxon>Anthozoa</taxon>
        <taxon>Hexacorallia</taxon>
        <taxon>Actiniaria</taxon>
        <taxon>Edwardsiidae</taxon>
        <taxon>Nematostella</taxon>
    </lineage>
</organism>
<dbReference type="InterPro" id="IPR009030">
    <property type="entry name" value="Growth_fac_rcpt_cys_sf"/>
</dbReference>
<dbReference type="SMART" id="SM00219">
    <property type="entry name" value="TyrKc"/>
    <property type="match status" value="1"/>
</dbReference>
<evidence type="ECO:0000256" key="8">
    <source>
        <dbReference type="SAM" id="SignalP"/>
    </source>
</evidence>
<keyword evidence="8" id="KW-0732">Signal</keyword>
<keyword evidence="5" id="KW-1133">Transmembrane helix</keyword>
<dbReference type="Proteomes" id="UP000001593">
    <property type="component" value="Unassembled WGS sequence"/>
</dbReference>
<dbReference type="InterPro" id="IPR036116">
    <property type="entry name" value="FN3_sf"/>
</dbReference>
<dbReference type="Pfam" id="PF01404">
    <property type="entry name" value="Ephrin_lbd"/>
    <property type="match status" value="1"/>
</dbReference>
<dbReference type="SUPFAM" id="SSF56112">
    <property type="entry name" value="Protein kinase-like (PK-like)"/>
    <property type="match status" value="1"/>
</dbReference>
<evidence type="ECO:0000256" key="6">
    <source>
        <dbReference type="ARBA" id="ARBA00023136"/>
    </source>
</evidence>
<dbReference type="AlphaFoldDB" id="A7SAX4"/>
<feature type="domain" description="Protein kinase" evidence="9">
    <location>
        <begin position="555"/>
        <end position="725"/>
    </location>
</feature>
<keyword evidence="2" id="KW-0812">Transmembrane</keyword>
<dbReference type="HOGENOM" id="CLU_381877_0_0_1"/>
<proteinExistence type="predicted"/>
<dbReference type="PROSITE" id="PS51550">
    <property type="entry name" value="EPH_LBD"/>
    <property type="match status" value="1"/>
</dbReference>
<evidence type="ECO:0000256" key="4">
    <source>
        <dbReference type="ARBA" id="ARBA00022840"/>
    </source>
</evidence>
<dbReference type="Gene3D" id="2.60.120.260">
    <property type="entry name" value="Galactose-binding domain-like"/>
    <property type="match status" value="1"/>
</dbReference>
<feature type="domain" description="Eph LBD" evidence="11">
    <location>
        <begin position="12"/>
        <end position="195"/>
    </location>
</feature>
<dbReference type="eggNOG" id="KOG0196">
    <property type="taxonomic scope" value="Eukaryota"/>
</dbReference>
<feature type="domain" description="Fibronectin type-III" evidence="10">
    <location>
        <begin position="324"/>
        <end position="432"/>
    </location>
</feature>
<evidence type="ECO:0000256" key="3">
    <source>
        <dbReference type="ARBA" id="ARBA00022741"/>
    </source>
</evidence>
<dbReference type="FunFam" id="2.10.50.10:FF:000091">
    <property type="entry name" value="EPH receptor B6"/>
    <property type="match status" value="1"/>
</dbReference>
<dbReference type="PROSITE" id="PS50853">
    <property type="entry name" value="FN3"/>
    <property type="match status" value="2"/>
</dbReference>
<dbReference type="InterPro" id="IPR020635">
    <property type="entry name" value="Tyr_kinase_cat_dom"/>
</dbReference>
<accession>A7SAX4</accession>
<sequence>MKVWVYLVVDLLVFLYSSHAEKVPLANFMNGKKWRERWSDSGSSSWDLSRLELGACDDTSSSQPNGWVRSDVINTGPATRIELTATFTARDCSSFSGGSYCRHDFDVYAHQSETQYWGLAPDPNNSPPGTYSKIGTLNATKLWTSFVNKTQNVQTFSLILENSKPYVYLALHYNGGCLAVQSILVEYFRCADMTLPSTLVQLRATVAPANNSINVSGACAPNSKQVSGAGDLYGYCQSDGEWSSGLFSGECQCDAGHQNTTTGGGGAECQACHVGTYKAIAGDLGCTGCPNNSAAMETGSTGCTCVSGFYRKSGESNNNTCTGPPTAPTSLDTNFLNDSVVTLSWSLPNNTGGRSDVYYRVECFTCNGNSIVCVKACGGTVTQHGTSARVSGLSAFTYYMFRVYARNGVSDEAERGGQEAEFAKLVIQTHDAVPGKPEITAVEKVGLTHVRVIWKLLKPNGIITSYELKYHVTGKSANEKAVTINATRATVDIDRDKGYQFRVRARTRLGYGPFSDPVGLQAGQTSSSSSSPLVIATSVLGAVPVLVILLVAANLSVIKRLGSGNFGHVDKAMAYGIPGFPGQVTVAVKTLKASADEKDKTDFLAELNLMKSLRPHPHVVRLIGCCTRQAGELSSTNIEFQVANHLAIILEYLPYGDLLGYLRRSRGHEDWYCSGDLRPPSRLVSKDMVKFAWMIADGMAFLAANKDYINLDLYNDELYANFDAA</sequence>
<dbReference type="SMART" id="SM00060">
    <property type="entry name" value="FN3"/>
    <property type="match status" value="2"/>
</dbReference>
<dbReference type="GO" id="GO:0016020">
    <property type="term" value="C:membrane"/>
    <property type="evidence" value="ECO:0007669"/>
    <property type="project" value="UniProtKB-SubCell"/>
</dbReference>
<dbReference type="InParanoid" id="A7SAX4"/>
<gene>
    <name evidence="12" type="ORF">NEMVEDRAFT_v1g209449</name>
</gene>
<dbReference type="PROSITE" id="PS50011">
    <property type="entry name" value="PROTEIN_KINASE_DOM"/>
    <property type="match status" value="1"/>
</dbReference>
<feature type="domain" description="Fibronectin type-III" evidence="10">
    <location>
        <begin position="433"/>
        <end position="525"/>
    </location>
</feature>
<evidence type="ECO:0000313" key="13">
    <source>
        <dbReference type="Proteomes" id="UP000001593"/>
    </source>
</evidence>
<evidence type="ECO:0000259" key="11">
    <source>
        <dbReference type="PROSITE" id="PS51550"/>
    </source>
</evidence>
<keyword evidence="3" id="KW-0547">Nucleotide-binding</keyword>
<comment type="subcellular location">
    <subcellularLocation>
        <location evidence="1">Membrane</location>
        <topology evidence="1">Single-pass type I membrane protein</topology>
    </subcellularLocation>
</comment>
<dbReference type="InterPro" id="IPR013783">
    <property type="entry name" value="Ig-like_fold"/>
</dbReference>
<dbReference type="EMBL" id="DS469612">
    <property type="protein sequence ID" value="EDO39123.1"/>
    <property type="molecule type" value="Genomic_DNA"/>
</dbReference>
<dbReference type="Gene3D" id="2.10.50.10">
    <property type="entry name" value="Tumor Necrosis Factor Receptor, subunit A, domain 2"/>
    <property type="match status" value="1"/>
</dbReference>
<dbReference type="SMART" id="SM00615">
    <property type="entry name" value="EPH_lbd"/>
    <property type="match status" value="1"/>
</dbReference>
<dbReference type="SUPFAM" id="SSF49785">
    <property type="entry name" value="Galactose-binding domain-like"/>
    <property type="match status" value="1"/>
</dbReference>
<dbReference type="InterPro" id="IPR001245">
    <property type="entry name" value="Ser-Thr/Tyr_kinase_cat_dom"/>
</dbReference>
<dbReference type="CDD" id="cd00063">
    <property type="entry name" value="FN3"/>
    <property type="match status" value="2"/>
</dbReference>
<dbReference type="STRING" id="45351.A7SAX4"/>
<dbReference type="Gene3D" id="3.30.200.20">
    <property type="entry name" value="Phosphorylase Kinase, domain 1"/>
    <property type="match status" value="1"/>
</dbReference>
<dbReference type="Gene3D" id="2.60.40.10">
    <property type="entry name" value="Immunoglobulins"/>
    <property type="match status" value="2"/>
</dbReference>
<evidence type="ECO:0000313" key="12">
    <source>
        <dbReference type="EMBL" id="EDO39123.1"/>
    </source>
</evidence>
<evidence type="ECO:0008006" key="14">
    <source>
        <dbReference type="Google" id="ProtNLM"/>
    </source>
</evidence>
<reference evidence="12 13" key="1">
    <citation type="journal article" date="2007" name="Science">
        <title>Sea anemone genome reveals ancestral eumetazoan gene repertoire and genomic organization.</title>
        <authorList>
            <person name="Putnam N.H."/>
            <person name="Srivastava M."/>
            <person name="Hellsten U."/>
            <person name="Dirks B."/>
            <person name="Chapman J."/>
            <person name="Salamov A."/>
            <person name="Terry A."/>
            <person name="Shapiro H."/>
            <person name="Lindquist E."/>
            <person name="Kapitonov V.V."/>
            <person name="Jurka J."/>
            <person name="Genikhovich G."/>
            <person name="Grigoriev I.V."/>
            <person name="Lucas S.M."/>
            <person name="Steele R.E."/>
            <person name="Finnerty J.R."/>
            <person name="Technau U."/>
            <person name="Martindale M.Q."/>
            <person name="Rokhsar D.S."/>
        </authorList>
    </citation>
    <scope>NUCLEOTIDE SEQUENCE [LARGE SCALE GENOMIC DNA]</scope>
    <source>
        <strain evidence="13">CH2 X CH6</strain>
    </source>
</reference>
<dbReference type="InterPro" id="IPR000719">
    <property type="entry name" value="Prot_kinase_dom"/>
</dbReference>
<keyword evidence="13" id="KW-1185">Reference proteome</keyword>
<keyword evidence="4" id="KW-0067">ATP-binding</keyword>
<dbReference type="Pfam" id="PF00041">
    <property type="entry name" value="fn3"/>
    <property type="match status" value="2"/>
</dbReference>
<dbReference type="SUPFAM" id="SSF49265">
    <property type="entry name" value="Fibronectin type III"/>
    <property type="match status" value="1"/>
</dbReference>
<evidence type="ECO:0000256" key="5">
    <source>
        <dbReference type="ARBA" id="ARBA00022989"/>
    </source>
</evidence>
<dbReference type="InterPro" id="IPR001090">
    <property type="entry name" value="Ephrin_rcpt_lig-bd_dom"/>
</dbReference>
<dbReference type="Gene3D" id="2.60.40.1770">
    <property type="entry name" value="ephrin a2 ectodomain"/>
    <property type="match status" value="1"/>
</dbReference>
<feature type="signal peptide" evidence="8">
    <location>
        <begin position="1"/>
        <end position="20"/>
    </location>
</feature>
<keyword evidence="6" id="KW-0472">Membrane</keyword>
<evidence type="ECO:0000259" key="10">
    <source>
        <dbReference type="PROSITE" id="PS50853"/>
    </source>
</evidence>
<dbReference type="GO" id="GO:0004713">
    <property type="term" value="F:protein tyrosine kinase activity"/>
    <property type="evidence" value="ECO:0007669"/>
    <property type="project" value="InterPro"/>
</dbReference>
<feature type="chain" id="PRO_5002714924" description="Receptor protein-tyrosine kinase" evidence="8">
    <location>
        <begin position="21"/>
        <end position="725"/>
    </location>
</feature>
<evidence type="ECO:0000256" key="1">
    <source>
        <dbReference type="ARBA" id="ARBA00004479"/>
    </source>
</evidence>
<dbReference type="OMA" id="KCEDISC"/>
<evidence type="ECO:0000259" key="9">
    <source>
        <dbReference type="PROSITE" id="PS50011"/>
    </source>
</evidence>
<dbReference type="PhylomeDB" id="A7SAX4"/>
<dbReference type="FunCoup" id="A7SAX4">
    <property type="interactions" value="366"/>
</dbReference>
<dbReference type="FunFam" id="2.60.40.10:FF:002300">
    <property type="entry name" value="Ephrin receptor 1"/>
    <property type="match status" value="1"/>
</dbReference>
<dbReference type="InterPro" id="IPR003961">
    <property type="entry name" value="FN3_dom"/>
</dbReference>
<dbReference type="InterPro" id="IPR008979">
    <property type="entry name" value="Galactose-bd-like_sf"/>
</dbReference>
<dbReference type="PANTHER" id="PTHR46877">
    <property type="entry name" value="EPH RECEPTOR A5"/>
    <property type="match status" value="1"/>
</dbReference>
<name>A7SAX4_NEMVE</name>
<evidence type="ECO:0000256" key="7">
    <source>
        <dbReference type="ARBA" id="ARBA00023170"/>
    </source>
</evidence>
<evidence type="ECO:0000256" key="2">
    <source>
        <dbReference type="ARBA" id="ARBA00022692"/>
    </source>
</evidence>
<dbReference type="Pfam" id="PF07714">
    <property type="entry name" value="PK_Tyr_Ser-Thr"/>
    <property type="match status" value="1"/>
</dbReference>
<dbReference type="SUPFAM" id="SSF57184">
    <property type="entry name" value="Growth factor receptor domain"/>
    <property type="match status" value="1"/>
</dbReference>
<keyword evidence="7" id="KW-0675">Receptor</keyword>
<dbReference type="PANTHER" id="PTHR46877:SF14">
    <property type="entry name" value="RECEPTOR PROTEIN-TYROSINE KINASE"/>
    <property type="match status" value="1"/>
</dbReference>